<organism evidence="5 6">
    <name type="scientific">Acrobeloides nanus</name>
    <dbReference type="NCBI Taxonomy" id="290746"/>
    <lineage>
        <taxon>Eukaryota</taxon>
        <taxon>Metazoa</taxon>
        <taxon>Ecdysozoa</taxon>
        <taxon>Nematoda</taxon>
        <taxon>Chromadorea</taxon>
        <taxon>Rhabditida</taxon>
        <taxon>Tylenchina</taxon>
        <taxon>Cephalobomorpha</taxon>
        <taxon>Cephaloboidea</taxon>
        <taxon>Cephalobidae</taxon>
        <taxon>Acrobeloides</taxon>
    </lineage>
</organism>
<dbReference type="Pfam" id="PF02115">
    <property type="entry name" value="Rho_GDI"/>
    <property type="match status" value="1"/>
</dbReference>
<dbReference type="SUPFAM" id="SSF81296">
    <property type="entry name" value="E set domains"/>
    <property type="match status" value="1"/>
</dbReference>
<evidence type="ECO:0000256" key="1">
    <source>
        <dbReference type="ARBA" id="ARBA00004496"/>
    </source>
</evidence>
<proteinExistence type="inferred from homology"/>
<dbReference type="InterPro" id="IPR014756">
    <property type="entry name" value="Ig_E-set"/>
</dbReference>
<dbReference type="FunFam" id="2.70.50.30:FF:000004">
    <property type="entry name" value="Rho GDP-dissociation inhibitor 1"/>
    <property type="match status" value="1"/>
</dbReference>
<reference evidence="6" key="1">
    <citation type="submission" date="2022-11" db="UniProtKB">
        <authorList>
            <consortium name="WormBaseParasite"/>
        </authorList>
    </citation>
    <scope>IDENTIFICATION</scope>
</reference>
<comment type="subcellular location">
    <subcellularLocation>
        <location evidence="1">Cytoplasm</location>
    </subcellularLocation>
</comment>
<dbReference type="Gene3D" id="2.70.50.30">
    <property type="entry name" value="Coagulation Factor XIII, subunit A, domain 1"/>
    <property type="match status" value="1"/>
</dbReference>
<dbReference type="Proteomes" id="UP000887540">
    <property type="component" value="Unplaced"/>
</dbReference>
<dbReference type="PANTHER" id="PTHR10980:SF3">
    <property type="entry name" value="LD16419P"/>
    <property type="match status" value="1"/>
</dbReference>
<evidence type="ECO:0000256" key="2">
    <source>
        <dbReference type="ARBA" id="ARBA00009758"/>
    </source>
</evidence>
<comment type="similarity">
    <text evidence="2">Belongs to the Rho GDI family.</text>
</comment>
<dbReference type="PANTHER" id="PTHR10980">
    <property type="entry name" value="RHO GDP-DISSOCIATION INHIBITOR"/>
    <property type="match status" value="1"/>
</dbReference>
<sequence length="196" mass="22582">MAETKNDDDIHVDEFEDQQNFVPPAQKSVKEILNADANDESLKKYKEKLLGSASKVDVIVVEPSNPLNVIVKSISLVVDNKVMRSMNLPNNDEFTLAIKEGCHYSIHLEFYVQREIVTGLKYLHKVSRLGITIAKESYMLGSYAPNSELYVYKTPPEEAPSGMMQRGKYKVRSLITDDDKNRWLEWTWHLEICKDW</sequence>
<name>A0A914C4M5_9BILA</name>
<keyword evidence="4" id="KW-0963">Cytoplasm</keyword>
<dbReference type="GO" id="GO:0005096">
    <property type="term" value="F:GTPase activator activity"/>
    <property type="evidence" value="ECO:0007669"/>
    <property type="project" value="UniProtKB-KW"/>
</dbReference>
<keyword evidence="5" id="KW-1185">Reference proteome</keyword>
<dbReference type="PRINTS" id="PR00492">
    <property type="entry name" value="RHOGDI"/>
</dbReference>
<evidence type="ECO:0000256" key="4">
    <source>
        <dbReference type="ARBA" id="ARBA00022490"/>
    </source>
</evidence>
<dbReference type="GO" id="GO:0005094">
    <property type="term" value="F:Rho GDP-dissociation inhibitor activity"/>
    <property type="evidence" value="ECO:0007669"/>
    <property type="project" value="InterPro"/>
</dbReference>
<keyword evidence="3" id="KW-0343">GTPase activation</keyword>
<evidence type="ECO:0000256" key="3">
    <source>
        <dbReference type="ARBA" id="ARBA00022468"/>
    </source>
</evidence>
<dbReference type="GO" id="GO:0007266">
    <property type="term" value="P:Rho protein signal transduction"/>
    <property type="evidence" value="ECO:0007669"/>
    <property type="project" value="InterPro"/>
</dbReference>
<evidence type="ECO:0000313" key="5">
    <source>
        <dbReference type="Proteomes" id="UP000887540"/>
    </source>
</evidence>
<protein>
    <submittedName>
        <fullName evidence="6">Uncharacterized protein</fullName>
    </submittedName>
</protein>
<dbReference type="GO" id="GO:0016020">
    <property type="term" value="C:membrane"/>
    <property type="evidence" value="ECO:0007669"/>
    <property type="project" value="TreeGrafter"/>
</dbReference>
<accession>A0A914C4M5</accession>
<dbReference type="GO" id="GO:0005829">
    <property type="term" value="C:cytosol"/>
    <property type="evidence" value="ECO:0007669"/>
    <property type="project" value="TreeGrafter"/>
</dbReference>
<dbReference type="AlphaFoldDB" id="A0A914C4M5"/>
<evidence type="ECO:0000313" key="6">
    <source>
        <dbReference type="WBParaSite" id="ACRNAN_Path_215.g790.t1"/>
    </source>
</evidence>
<dbReference type="WBParaSite" id="ACRNAN_Path_215.g790.t1">
    <property type="protein sequence ID" value="ACRNAN_Path_215.g790.t1"/>
    <property type="gene ID" value="ACRNAN_Path_215.g790"/>
</dbReference>
<dbReference type="InterPro" id="IPR000406">
    <property type="entry name" value="Rho_GDI"/>
</dbReference>
<dbReference type="InterPro" id="IPR024792">
    <property type="entry name" value="RhoGDI_dom_sf"/>
</dbReference>